<evidence type="ECO:0000256" key="1">
    <source>
        <dbReference type="ARBA" id="ARBA00022605"/>
    </source>
</evidence>
<feature type="domain" description="Glycosyl transferase family 3 N-terminal" evidence="6">
    <location>
        <begin position="6"/>
        <end position="68"/>
    </location>
</feature>
<dbReference type="GO" id="GO:0016757">
    <property type="term" value="F:glycosyltransferase activity"/>
    <property type="evidence" value="ECO:0007669"/>
    <property type="project" value="UniProtKB-KW"/>
</dbReference>
<dbReference type="EMBL" id="JADEVV010000007">
    <property type="protein sequence ID" value="MBE9252995.1"/>
    <property type="molecule type" value="Genomic_DNA"/>
</dbReference>
<keyword evidence="3" id="KW-0808">Transferase</keyword>
<evidence type="ECO:0000313" key="7">
    <source>
        <dbReference type="EMBL" id="MBE9252995.1"/>
    </source>
</evidence>
<evidence type="ECO:0000259" key="6">
    <source>
        <dbReference type="Pfam" id="PF02885"/>
    </source>
</evidence>
<evidence type="ECO:0000256" key="3">
    <source>
        <dbReference type="ARBA" id="ARBA00022679"/>
    </source>
</evidence>
<evidence type="ECO:0000313" key="8">
    <source>
        <dbReference type="Proteomes" id="UP000658720"/>
    </source>
</evidence>
<dbReference type="Gene3D" id="1.20.970.10">
    <property type="entry name" value="Transferase, Pyrimidine Nucleoside Phosphorylase, Chain C"/>
    <property type="match status" value="1"/>
</dbReference>
<dbReference type="InterPro" id="IPR005940">
    <property type="entry name" value="Anthranilate_Pribosyl_Tfrase"/>
</dbReference>
<dbReference type="RefSeq" id="WP_194018962.1">
    <property type="nucleotide sequence ID" value="NZ_JADEVV010000007.1"/>
</dbReference>
<dbReference type="Pfam" id="PF00591">
    <property type="entry name" value="Glycos_transf_3"/>
    <property type="match status" value="1"/>
</dbReference>
<dbReference type="InterPro" id="IPR035902">
    <property type="entry name" value="Nuc_phospho_transferase"/>
</dbReference>
<dbReference type="Pfam" id="PF02885">
    <property type="entry name" value="Glycos_trans_3N"/>
    <property type="match status" value="1"/>
</dbReference>
<dbReference type="PANTHER" id="PTHR43285:SF3">
    <property type="entry name" value="SLL1634 PROTEIN"/>
    <property type="match status" value="1"/>
</dbReference>
<organism evidence="7 8">
    <name type="scientific">Synechocystis salina LEGE 00031</name>
    <dbReference type="NCBI Taxonomy" id="1828736"/>
    <lineage>
        <taxon>Bacteria</taxon>
        <taxon>Bacillati</taxon>
        <taxon>Cyanobacteriota</taxon>
        <taxon>Cyanophyceae</taxon>
        <taxon>Synechococcales</taxon>
        <taxon>Merismopediaceae</taxon>
        <taxon>Synechocystis</taxon>
    </lineage>
</organism>
<keyword evidence="1" id="KW-0028">Amino-acid biosynthesis</keyword>
<keyword evidence="2 7" id="KW-0328">Glycosyltransferase</keyword>
<name>A0ABR9VNT2_9SYNC</name>
<dbReference type="Proteomes" id="UP000658720">
    <property type="component" value="Unassembled WGS sequence"/>
</dbReference>
<evidence type="ECO:0000256" key="2">
    <source>
        <dbReference type="ARBA" id="ARBA00022676"/>
    </source>
</evidence>
<feature type="domain" description="Glycosyl transferase family 3" evidence="5">
    <location>
        <begin position="103"/>
        <end position="335"/>
    </location>
</feature>
<dbReference type="InterPro" id="IPR036320">
    <property type="entry name" value="Glycosyl_Trfase_fam3_N_dom_sf"/>
</dbReference>
<accession>A0ABR9VNT2</accession>
<evidence type="ECO:0000256" key="4">
    <source>
        <dbReference type="ARBA" id="ARBA00023141"/>
    </source>
</evidence>
<dbReference type="NCBIfam" id="NF005635">
    <property type="entry name" value="PRK07394.1"/>
    <property type="match status" value="1"/>
</dbReference>
<reference evidence="7 8" key="1">
    <citation type="submission" date="2020-10" db="EMBL/GenBank/DDBJ databases">
        <authorList>
            <person name="Castelo-Branco R."/>
            <person name="Eusebio N."/>
            <person name="Adriana R."/>
            <person name="Vieira A."/>
            <person name="Brugerolle De Fraissinette N."/>
            <person name="Rezende De Castro R."/>
            <person name="Schneider M.P."/>
            <person name="Vasconcelos V."/>
            <person name="Leao P.N."/>
        </authorList>
    </citation>
    <scope>NUCLEOTIDE SEQUENCE [LARGE SCALE GENOMIC DNA]</scope>
    <source>
        <strain evidence="7 8">LEGE 00031</strain>
    </source>
</reference>
<proteinExistence type="predicted"/>
<keyword evidence="8" id="KW-1185">Reference proteome</keyword>
<comment type="caution">
    <text evidence="7">The sequence shown here is derived from an EMBL/GenBank/DDBJ whole genome shotgun (WGS) entry which is preliminary data.</text>
</comment>
<dbReference type="PANTHER" id="PTHR43285">
    <property type="entry name" value="ANTHRANILATE PHOSPHORIBOSYLTRANSFERASE"/>
    <property type="match status" value="1"/>
</dbReference>
<dbReference type="SUPFAM" id="SSF47648">
    <property type="entry name" value="Nucleoside phosphorylase/phosphoribosyltransferase N-terminal domain"/>
    <property type="match status" value="1"/>
</dbReference>
<dbReference type="Gene3D" id="3.40.1030.10">
    <property type="entry name" value="Nucleoside phosphorylase/phosphoribosyltransferase catalytic domain"/>
    <property type="match status" value="1"/>
</dbReference>
<sequence length="349" mass="38387">MSKEFRELLRKVGSGPHTSKNLSRGEACRALELMLSQEATPAQIGAFLIAHRIKRPTGTELAGMLDAFEQWGPKIPALSSGQTVVVLSQPYDGRDRTCPLGPLTALVLATAGCPVIQHGGDRMPTKEGIPLVELWQGLGIDWRSPSLAAMQDILEKTNMGFVYLPKYFPEAQKLVIYREEIGKRPPLATLELIWVPYAGKHHVVAGFVHPPTENMIAEALSQRGVPAFTTVKGLEGSCDLPQERTAIIGLYDLTKAEDSLARLRLHAADFGLGGKNPVWTDLADYLDLAQATLSGEQTPLRPALIWNSAFYLWQHTDAPNLETAIATAEKLIDDGLVKQQWHRLQLYAK</sequence>
<dbReference type="InterPro" id="IPR017459">
    <property type="entry name" value="Glycosyl_Trfase_fam3_N_dom"/>
</dbReference>
<gene>
    <name evidence="7" type="ORF">IQ217_03795</name>
</gene>
<dbReference type="InterPro" id="IPR000312">
    <property type="entry name" value="Glycosyl_Trfase_fam3"/>
</dbReference>
<dbReference type="SUPFAM" id="SSF52418">
    <property type="entry name" value="Nucleoside phosphorylase/phosphoribosyltransferase catalytic domain"/>
    <property type="match status" value="1"/>
</dbReference>
<keyword evidence="4" id="KW-0057">Aromatic amino acid biosynthesis</keyword>
<evidence type="ECO:0000259" key="5">
    <source>
        <dbReference type="Pfam" id="PF00591"/>
    </source>
</evidence>
<protein>
    <submittedName>
        <fullName evidence="7">Anthranilate phosphoribosyltransferase family protein</fullName>
    </submittedName>
</protein>